<protein>
    <submittedName>
        <fullName evidence="2">Uncharacterized protein</fullName>
    </submittedName>
</protein>
<accession>A0A6A4HSZ8</accession>
<evidence type="ECO:0000313" key="2">
    <source>
        <dbReference type="EMBL" id="KAE9400114.1"/>
    </source>
</evidence>
<keyword evidence="3" id="KW-1185">Reference proteome</keyword>
<proteinExistence type="predicted"/>
<organism evidence="2 3">
    <name type="scientific">Gymnopus androsaceus JB14</name>
    <dbReference type="NCBI Taxonomy" id="1447944"/>
    <lineage>
        <taxon>Eukaryota</taxon>
        <taxon>Fungi</taxon>
        <taxon>Dikarya</taxon>
        <taxon>Basidiomycota</taxon>
        <taxon>Agaricomycotina</taxon>
        <taxon>Agaricomycetes</taxon>
        <taxon>Agaricomycetidae</taxon>
        <taxon>Agaricales</taxon>
        <taxon>Marasmiineae</taxon>
        <taxon>Omphalotaceae</taxon>
        <taxon>Gymnopus</taxon>
    </lineage>
</organism>
<feature type="region of interest" description="Disordered" evidence="1">
    <location>
        <begin position="208"/>
        <end position="308"/>
    </location>
</feature>
<dbReference type="AlphaFoldDB" id="A0A6A4HSZ8"/>
<name>A0A6A4HSZ8_9AGAR</name>
<reference evidence="2" key="1">
    <citation type="journal article" date="2019" name="Environ. Microbiol.">
        <title>Fungal ecological strategies reflected in gene transcription - a case study of two litter decomposers.</title>
        <authorList>
            <person name="Barbi F."/>
            <person name="Kohler A."/>
            <person name="Barry K."/>
            <person name="Baskaran P."/>
            <person name="Daum C."/>
            <person name="Fauchery L."/>
            <person name="Ihrmark K."/>
            <person name="Kuo A."/>
            <person name="LaButti K."/>
            <person name="Lipzen A."/>
            <person name="Morin E."/>
            <person name="Grigoriev I.V."/>
            <person name="Henrissat B."/>
            <person name="Lindahl B."/>
            <person name="Martin F."/>
        </authorList>
    </citation>
    <scope>NUCLEOTIDE SEQUENCE</scope>
    <source>
        <strain evidence="2">JB14</strain>
    </source>
</reference>
<evidence type="ECO:0000256" key="1">
    <source>
        <dbReference type="SAM" id="MobiDB-lite"/>
    </source>
</evidence>
<feature type="compositionally biased region" description="Polar residues" evidence="1">
    <location>
        <begin position="298"/>
        <end position="308"/>
    </location>
</feature>
<gene>
    <name evidence="2" type="ORF">BT96DRAFT_938884</name>
</gene>
<dbReference type="OrthoDB" id="3244905at2759"/>
<dbReference type="Proteomes" id="UP000799118">
    <property type="component" value="Unassembled WGS sequence"/>
</dbReference>
<sequence length="308" mass="33456">MVFRLPTQLESFVPPPANQEPNVADAVLTPWRGQFLVSGTRASDRGSNVQIRVTGVETDGDTRFVFSITVPHALPILAQLQNYLRNRSRPIPLTTFMPDRIRDIDQNAVNQTQFRSLSRLLWDGQLVAVVSIALSGSGGRHGILLFPASNTSAILVGAVFLTPADAFPEFVSPSFVAMYGSSLPRGSTTPSFAEAHTHGYGHHFDPVVYHPSRSHMHSPGPGGQRHSSHSVSPVSPSDTSLPYRYPSPAPVMNIASQSRTVYGPPSSYEETESTPYRSARYQSAPLDPDSAYHYPTQRGASGSHPHTG</sequence>
<evidence type="ECO:0000313" key="3">
    <source>
        <dbReference type="Proteomes" id="UP000799118"/>
    </source>
</evidence>
<dbReference type="EMBL" id="ML769460">
    <property type="protein sequence ID" value="KAE9400114.1"/>
    <property type="molecule type" value="Genomic_DNA"/>
</dbReference>